<gene>
    <name evidence="3" type="ORF">E6H04_10090</name>
</gene>
<dbReference type="PRINTS" id="PR00625">
    <property type="entry name" value="JDOMAIN"/>
</dbReference>
<proteinExistence type="predicted"/>
<dbReference type="Pfam" id="PF00226">
    <property type="entry name" value="DnaJ"/>
    <property type="match status" value="1"/>
</dbReference>
<dbReference type="PANTHER" id="PTHR44145:SF3">
    <property type="entry name" value="DNAJ HOMOLOG SUBFAMILY A MEMBER 3, MITOCHONDRIAL"/>
    <property type="match status" value="1"/>
</dbReference>
<dbReference type="Gene3D" id="1.10.287.110">
    <property type="entry name" value="DnaJ domain"/>
    <property type="match status" value="1"/>
</dbReference>
<dbReference type="InterPro" id="IPR051938">
    <property type="entry name" value="Apopto_cytoskel_mod"/>
</dbReference>
<organism evidence="3 4">
    <name type="scientific">Candidatus Segetimicrobium genomatis</name>
    <dbReference type="NCBI Taxonomy" id="2569760"/>
    <lineage>
        <taxon>Bacteria</taxon>
        <taxon>Bacillati</taxon>
        <taxon>Candidatus Sysuimicrobiota</taxon>
        <taxon>Candidatus Sysuimicrobiia</taxon>
        <taxon>Candidatus Sysuimicrobiales</taxon>
        <taxon>Candidatus Segetimicrobiaceae</taxon>
        <taxon>Candidatus Segetimicrobium</taxon>
    </lineage>
</organism>
<dbReference type="PROSITE" id="PS00636">
    <property type="entry name" value="DNAJ_1"/>
    <property type="match status" value="1"/>
</dbReference>
<dbReference type="SUPFAM" id="SSF46565">
    <property type="entry name" value="Chaperone J-domain"/>
    <property type="match status" value="1"/>
</dbReference>
<dbReference type="AlphaFoldDB" id="A0A537J8B8"/>
<dbReference type="CDD" id="cd06257">
    <property type="entry name" value="DnaJ"/>
    <property type="match status" value="1"/>
</dbReference>
<reference evidence="3 4" key="1">
    <citation type="journal article" date="2019" name="Nat. Microbiol.">
        <title>Mediterranean grassland soil C-N compound turnover is dependent on rainfall and depth, and is mediated by genomically divergent microorganisms.</title>
        <authorList>
            <person name="Diamond S."/>
            <person name="Andeer P.F."/>
            <person name="Li Z."/>
            <person name="Crits-Christoph A."/>
            <person name="Burstein D."/>
            <person name="Anantharaman K."/>
            <person name="Lane K.R."/>
            <person name="Thomas B.C."/>
            <person name="Pan C."/>
            <person name="Northen T.R."/>
            <person name="Banfield J.F."/>
        </authorList>
    </citation>
    <scope>NUCLEOTIDE SEQUENCE [LARGE SCALE GENOMIC DNA]</scope>
    <source>
        <strain evidence="3">NP_7</strain>
    </source>
</reference>
<protein>
    <submittedName>
        <fullName evidence="3">J domain-containing protein</fullName>
    </submittedName>
</protein>
<dbReference type="Proteomes" id="UP000320048">
    <property type="component" value="Unassembled WGS sequence"/>
</dbReference>
<evidence type="ECO:0000313" key="4">
    <source>
        <dbReference type="Proteomes" id="UP000320048"/>
    </source>
</evidence>
<dbReference type="PANTHER" id="PTHR44145">
    <property type="entry name" value="DNAJ HOMOLOG SUBFAMILY A MEMBER 3, MITOCHONDRIAL"/>
    <property type="match status" value="1"/>
</dbReference>
<dbReference type="InterPro" id="IPR036869">
    <property type="entry name" value="J_dom_sf"/>
</dbReference>
<dbReference type="EMBL" id="VBAO01000264">
    <property type="protein sequence ID" value="TMI79733.1"/>
    <property type="molecule type" value="Genomic_DNA"/>
</dbReference>
<dbReference type="InterPro" id="IPR001623">
    <property type="entry name" value="DnaJ_domain"/>
</dbReference>
<evidence type="ECO:0000259" key="2">
    <source>
        <dbReference type="PROSITE" id="PS50076"/>
    </source>
</evidence>
<comment type="caution">
    <text evidence="3">The sequence shown here is derived from an EMBL/GenBank/DDBJ whole genome shotgun (WGS) entry which is preliminary data.</text>
</comment>
<dbReference type="PROSITE" id="PS50076">
    <property type="entry name" value="DNAJ_2"/>
    <property type="match status" value="1"/>
</dbReference>
<feature type="domain" description="J" evidence="2">
    <location>
        <begin position="5"/>
        <end position="70"/>
    </location>
</feature>
<keyword evidence="1" id="KW-0143">Chaperone</keyword>
<evidence type="ECO:0000313" key="3">
    <source>
        <dbReference type="EMBL" id="TMI79733.1"/>
    </source>
</evidence>
<dbReference type="SMART" id="SM00271">
    <property type="entry name" value="DnaJ"/>
    <property type="match status" value="1"/>
</dbReference>
<feature type="non-terminal residue" evidence="3">
    <location>
        <position position="138"/>
    </location>
</feature>
<name>A0A537J8B8_9BACT</name>
<dbReference type="InterPro" id="IPR018253">
    <property type="entry name" value="DnaJ_domain_CS"/>
</dbReference>
<sequence>MEFKDYYKILGVDRKADQKAINQAFRKLARQHHPDVNPGNKQAEARFKEINEAHQVLGDPDRRAKYDQVLELREHGGGWEDLLRRGATQSDDGTYTVYGSPGDLGQFSEFFEQLFGGFATGPQGAGTRGGRRGFSGFS</sequence>
<evidence type="ECO:0000256" key="1">
    <source>
        <dbReference type="ARBA" id="ARBA00023186"/>
    </source>
</evidence>
<accession>A0A537J8B8</accession>